<comment type="pathway">
    <text evidence="7">Aromatic compound metabolism; phenylacetate degradation.</text>
</comment>
<name>W9Y0K6_9EURO</name>
<dbReference type="CDD" id="cd11066">
    <property type="entry name" value="CYP_PhacA-like"/>
    <property type="match status" value="1"/>
</dbReference>
<dbReference type="PANTHER" id="PTHR46300:SF9">
    <property type="entry name" value="P450, PUTATIVE-RELATED"/>
    <property type="match status" value="1"/>
</dbReference>
<dbReference type="InterPro" id="IPR036396">
    <property type="entry name" value="Cyt_P450_sf"/>
</dbReference>
<organism evidence="9 10">
    <name type="scientific">Capronia coronata CBS 617.96</name>
    <dbReference type="NCBI Taxonomy" id="1182541"/>
    <lineage>
        <taxon>Eukaryota</taxon>
        <taxon>Fungi</taxon>
        <taxon>Dikarya</taxon>
        <taxon>Ascomycota</taxon>
        <taxon>Pezizomycotina</taxon>
        <taxon>Eurotiomycetes</taxon>
        <taxon>Chaetothyriomycetidae</taxon>
        <taxon>Chaetothyriales</taxon>
        <taxon>Herpotrichiellaceae</taxon>
        <taxon>Capronia</taxon>
    </lineage>
</organism>
<keyword evidence="10" id="KW-1185">Reference proteome</keyword>
<dbReference type="RefSeq" id="XP_007725446.1">
    <property type="nucleotide sequence ID" value="XM_007727256.1"/>
</dbReference>
<dbReference type="eggNOG" id="KOG0156">
    <property type="taxonomic scope" value="Eukaryota"/>
</dbReference>
<dbReference type="GO" id="GO:0004497">
    <property type="term" value="F:monooxygenase activity"/>
    <property type="evidence" value="ECO:0007669"/>
    <property type="project" value="UniProtKB-KW"/>
</dbReference>
<dbReference type="Pfam" id="PF00067">
    <property type="entry name" value="p450"/>
    <property type="match status" value="1"/>
</dbReference>
<keyword evidence="4" id="KW-0560">Oxidoreductase</keyword>
<evidence type="ECO:0000256" key="7">
    <source>
        <dbReference type="ARBA" id="ARBA00060591"/>
    </source>
</evidence>
<comment type="similarity">
    <text evidence="1">Belongs to the cytochrome P450 family.</text>
</comment>
<dbReference type="SUPFAM" id="SSF48264">
    <property type="entry name" value="Cytochrome P450"/>
    <property type="match status" value="1"/>
</dbReference>
<keyword evidence="5 8" id="KW-0408">Iron</keyword>
<dbReference type="STRING" id="1182541.W9Y0K6"/>
<evidence type="ECO:0000256" key="8">
    <source>
        <dbReference type="PIRSR" id="PIRSR602401-1"/>
    </source>
</evidence>
<dbReference type="PANTHER" id="PTHR46300">
    <property type="entry name" value="P450, PUTATIVE (EUROFUNG)-RELATED-RELATED"/>
    <property type="match status" value="1"/>
</dbReference>
<sequence length="525" mass="59718">MVVALSPTAVSFILLTLGYFLIRYLNSTDQPKIKGLPEIPGVPLFGNLLQLGQDHARVTGEWAKKYGWPVFQTRLGNRRIIWANTFDSVRHFWITNQSALISRPTLYTFHSVVSSSQGFTIGTSPWDESCKRRRKVAATALNRPAVQSYMPFIDLESCVAIRDMYKDSKDGTIDLDPRKYFHRFALNTSLTLNYGVRIDGGIDQELLREVVHVERVVSNFRSTSNNWQDYLPLLRLPLISRQNKSAAEYRERRDRYLTAFLNMLKDRIANGTDRPCITGNIIKDPEETLNEAELKSICLTMVSAGIDTVPGNMIMGLGYLASPQGQRIQQKAYEEIMKVYPNDGEAWEKCLLEEKVPYITALTKEILRFFTVIPVCLPRTSIKDIKYNDAVVPAGSTFYMNAWAADYDESHFKDPTQFMPERYLHDQEGSGGTPHYAYGAGSRMCVGSHLANREIYTAFLRMIVAFRFGPAQDTGDWPVLDALECNSIPTALTTEPKPFKVGFRIRDKDALDRWIRASEERTKDL</sequence>
<evidence type="ECO:0000256" key="1">
    <source>
        <dbReference type="ARBA" id="ARBA00010617"/>
    </source>
</evidence>
<keyword evidence="6" id="KW-0503">Monooxygenase</keyword>
<evidence type="ECO:0000256" key="3">
    <source>
        <dbReference type="ARBA" id="ARBA00022723"/>
    </source>
</evidence>
<evidence type="ECO:0000256" key="5">
    <source>
        <dbReference type="ARBA" id="ARBA00023004"/>
    </source>
</evidence>
<dbReference type="AlphaFoldDB" id="W9Y0K6"/>
<dbReference type="GO" id="GO:0016705">
    <property type="term" value="F:oxidoreductase activity, acting on paired donors, with incorporation or reduction of molecular oxygen"/>
    <property type="evidence" value="ECO:0007669"/>
    <property type="project" value="InterPro"/>
</dbReference>
<comment type="cofactor">
    <cofactor evidence="8">
        <name>heme</name>
        <dbReference type="ChEBI" id="CHEBI:30413"/>
    </cofactor>
</comment>
<accession>W9Y0K6</accession>
<dbReference type="HOGENOM" id="CLU_001570_2_4_1"/>
<keyword evidence="3 8" id="KW-0479">Metal-binding</keyword>
<evidence type="ECO:0000256" key="4">
    <source>
        <dbReference type="ARBA" id="ARBA00023002"/>
    </source>
</evidence>
<evidence type="ECO:0000256" key="2">
    <source>
        <dbReference type="ARBA" id="ARBA00022617"/>
    </source>
</evidence>
<protein>
    <submittedName>
        <fullName evidence="9">Phenylacetate 2-hydroxylase</fullName>
    </submittedName>
</protein>
<dbReference type="Proteomes" id="UP000019484">
    <property type="component" value="Unassembled WGS sequence"/>
</dbReference>
<gene>
    <name evidence="9" type="ORF">A1O1_06377</name>
</gene>
<dbReference type="InterPro" id="IPR050364">
    <property type="entry name" value="Cytochrome_P450_fung"/>
</dbReference>
<keyword evidence="2 8" id="KW-0349">Heme</keyword>
<evidence type="ECO:0000313" key="10">
    <source>
        <dbReference type="Proteomes" id="UP000019484"/>
    </source>
</evidence>
<dbReference type="OrthoDB" id="1055148at2759"/>
<dbReference type="FunFam" id="1.10.630.10:FF:000072">
    <property type="entry name" value="3-hydroxyphenylacetate 6 hydroxylase"/>
    <property type="match status" value="1"/>
</dbReference>
<evidence type="ECO:0000256" key="6">
    <source>
        <dbReference type="ARBA" id="ARBA00023033"/>
    </source>
</evidence>
<comment type="caution">
    <text evidence="9">The sequence shown here is derived from an EMBL/GenBank/DDBJ whole genome shotgun (WGS) entry which is preliminary data.</text>
</comment>
<dbReference type="InterPro" id="IPR001128">
    <property type="entry name" value="Cyt_P450"/>
</dbReference>
<reference evidence="9 10" key="1">
    <citation type="submission" date="2013-03" db="EMBL/GenBank/DDBJ databases">
        <title>The Genome Sequence of Capronia coronata CBS 617.96.</title>
        <authorList>
            <consortium name="The Broad Institute Genomics Platform"/>
            <person name="Cuomo C."/>
            <person name="de Hoog S."/>
            <person name="Gorbushina A."/>
            <person name="Walker B."/>
            <person name="Young S.K."/>
            <person name="Zeng Q."/>
            <person name="Gargeya S."/>
            <person name="Fitzgerald M."/>
            <person name="Haas B."/>
            <person name="Abouelleil A."/>
            <person name="Allen A.W."/>
            <person name="Alvarado L."/>
            <person name="Arachchi H.M."/>
            <person name="Berlin A.M."/>
            <person name="Chapman S.B."/>
            <person name="Gainer-Dewar J."/>
            <person name="Goldberg J."/>
            <person name="Griggs A."/>
            <person name="Gujja S."/>
            <person name="Hansen M."/>
            <person name="Howarth C."/>
            <person name="Imamovic A."/>
            <person name="Ireland A."/>
            <person name="Larimer J."/>
            <person name="McCowan C."/>
            <person name="Murphy C."/>
            <person name="Pearson M."/>
            <person name="Poon T.W."/>
            <person name="Priest M."/>
            <person name="Roberts A."/>
            <person name="Saif S."/>
            <person name="Shea T."/>
            <person name="Sisk P."/>
            <person name="Sykes S."/>
            <person name="Wortman J."/>
            <person name="Nusbaum C."/>
            <person name="Birren B."/>
        </authorList>
    </citation>
    <scope>NUCLEOTIDE SEQUENCE [LARGE SCALE GENOMIC DNA]</scope>
    <source>
        <strain evidence="9 10">CBS 617.96</strain>
    </source>
</reference>
<feature type="binding site" description="axial binding residue" evidence="8">
    <location>
        <position position="445"/>
    </location>
    <ligand>
        <name>heme</name>
        <dbReference type="ChEBI" id="CHEBI:30413"/>
    </ligand>
    <ligandPart>
        <name>Fe</name>
        <dbReference type="ChEBI" id="CHEBI:18248"/>
    </ligandPart>
</feature>
<dbReference type="EMBL" id="AMWN01000005">
    <property type="protein sequence ID" value="EXJ86008.1"/>
    <property type="molecule type" value="Genomic_DNA"/>
</dbReference>
<dbReference type="PRINTS" id="PR00463">
    <property type="entry name" value="EP450I"/>
</dbReference>
<dbReference type="Gene3D" id="1.10.630.10">
    <property type="entry name" value="Cytochrome P450"/>
    <property type="match status" value="1"/>
</dbReference>
<dbReference type="PRINTS" id="PR00385">
    <property type="entry name" value="P450"/>
</dbReference>
<evidence type="ECO:0000313" key="9">
    <source>
        <dbReference type="EMBL" id="EXJ86008.1"/>
    </source>
</evidence>
<dbReference type="InterPro" id="IPR002401">
    <property type="entry name" value="Cyt_P450_E_grp-I"/>
</dbReference>
<dbReference type="GO" id="GO:0005506">
    <property type="term" value="F:iron ion binding"/>
    <property type="evidence" value="ECO:0007669"/>
    <property type="project" value="InterPro"/>
</dbReference>
<proteinExistence type="inferred from homology"/>
<dbReference type="GO" id="GO:0020037">
    <property type="term" value="F:heme binding"/>
    <property type="evidence" value="ECO:0007669"/>
    <property type="project" value="InterPro"/>
</dbReference>
<dbReference type="GeneID" id="19161245"/>